<dbReference type="EMBL" id="CAJNOO010003707">
    <property type="protein sequence ID" value="CAF1351210.1"/>
    <property type="molecule type" value="Genomic_DNA"/>
</dbReference>
<dbReference type="InterPro" id="IPR009836">
    <property type="entry name" value="GRDP-like"/>
</dbReference>
<evidence type="ECO:0000313" key="2">
    <source>
        <dbReference type="Proteomes" id="UP000663882"/>
    </source>
</evidence>
<accession>A0A815H9R4</accession>
<dbReference type="Proteomes" id="UP000663882">
    <property type="component" value="Unassembled WGS sequence"/>
</dbReference>
<reference evidence="1" key="1">
    <citation type="submission" date="2021-02" db="EMBL/GenBank/DDBJ databases">
        <authorList>
            <person name="Nowell W R."/>
        </authorList>
    </citation>
    <scope>NUCLEOTIDE SEQUENCE</scope>
</reference>
<organism evidence="1 2">
    <name type="scientific">Rotaria sordida</name>
    <dbReference type="NCBI Taxonomy" id="392033"/>
    <lineage>
        <taxon>Eukaryota</taxon>
        <taxon>Metazoa</taxon>
        <taxon>Spiralia</taxon>
        <taxon>Gnathifera</taxon>
        <taxon>Rotifera</taxon>
        <taxon>Eurotatoria</taxon>
        <taxon>Bdelloidea</taxon>
        <taxon>Philodinida</taxon>
        <taxon>Philodinidae</taxon>
        <taxon>Rotaria</taxon>
    </lineage>
</organism>
<dbReference type="PANTHER" id="PTHR34365">
    <property type="entry name" value="ENOLASE (DUF1399)"/>
    <property type="match status" value="1"/>
</dbReference>
<comment type="caution">
    <text evidence="1">The sequence shown here is derived from an EMBL/GenBank/DDBJ whole genome shotgun (WGS) entry which is preliminary data.</text>
</comment>
<proteinExistence type="predicted"/>
<protein>
    <submittedName>
        <fullName evidence="1">Uncharacterized protein</fullName>
    </submittedName>
</protein>
<gene>
    <name evidence="1" type="ORF">RFH988_LOCUS32311</name>
</gene>
<dbReference type="PANTHER" id="PTHR34365:SF7">
    <property type="entry name" value="GLYCINE-RICH DOMAIN-CONTAINING PROTEIN 1"/>
    <property type="match status" value="1"/>
</dbReference>
<dbReference type="Pfam" id="PF07173">
    <property type="entry name" value="GRDP-like"/>
    <property type="match status" value="3"/>
</dbReference>
<dbReference type="AlphaFoldDB" id="A0A815H9R4"/>
<evidence type="ECO:0000313" key="1">
    <source>
        <dbReference type="EMBL" id="CAF1351210.1"/>
    </source>
</evidence>
<sequence length="602" mass="71904">MVADQDDIWKIKCNTSTKSYSKSFKQTYMDWMYEKYLRNEELKGKLVNMIPFAELTCLSYMRAPPPEYPVRPVVENPLGSVHGFSRHPNSSKDMTIELSVDIDKTAHQLISMLEKVSKFQDEWYQSAVLKQMITRYYRFMQLKALYLPNILLIPTLYIEIVWQTHLLRPEMYRADCLHQDDIWKIKCNTSTKLYSKSFKQTYMDWMYEKYLRNEELKRKLANTAPFGRLACLISYCPQYLVRPVVVEHPLRPVVEHPLETINGFSRHPNSSKDMTIELSVDIDKTAHQLISMLEKVSRFQDQWYQSAVLKQMITRYYRFMQLKALYLPNILLIPTLDIEIVWQTHLLRPEMYRTDCLRLFRQVVDHSLLTTDIQHFLKEQAFRETCQFYEERFGEKYCQLPSDKNDRKSISDDLSDEDDLINQSQDAYSYWDQTFFEFSSNPPKQYENPFSFTEAEIILDDHWLDLCKTFMHDSLERVPIHGYYGRSRDYIDLGTGAMKRLKKSYERFLYMAAKYPLKDSNDFVPPTYAIDIMWHAHMQEPLKYAADCLRFVGYIIVHAPWPIIEDKKMKKESDRKDNIWKEEFQSEISTDHLYDTIEETYD</sequence>
<dbReference type="OrthoDB" id="2398163at2759"/>
<name>A0A815H9R4_9BILA</name>